<keyword evidence="4" id="KW-1185">Reference proteome</keyword>
<dbReference type="Pfam" id="PF21203">
    <property type="entry name" value="ECM10"/>
    <property type="match status" value="1"/>
</dbReference>
<dbReference type="PANTHER" id="PTHR39219">
    <property type="entry name" value="ER MEMBRANE PROTEIN COMPLEX SUBUNIT 10"/>
    <property type="match status" value="1"/>
</dbReference>
<evidence type="ECO:0000313" key="3">
    <source>
        <dbReference type="EMBL" id="KAL1850444.1"/>
    </source>
</evidence>
<evidence type="ECO:0000256" key="2">
    <source>
        <dbReference type="SAM" id="SignalP"/>
    </source>
</evidence>
<evidence type="ECO:0000313" key="4">
    <source>
        <dbReference type="Proteomes" id="UP001583177"/>
    </source>
</evidence>
<accession>A0ABR3W1A1</accession>
<dbReference type="Proteomes" id="UP001583177">
    <property type="component" value="Unassembled WGS sequence"/>
</dbReference>
<feature type="signal peptide" evidence="2">
    <location>
        <begin position="1"/>
        <end position="19"/>
    </location>
</feature>
<gene>
    <name evidence="3" type="ORF">Daus18300_012922</name>
</gene>
<dbReference type="PANTHER" id="PTHR39219:SF1">
    <property type="entry name" value="ER MEMBRANE PROTEIN COMPLEX SUBUNIT 10"/>
    <property type="match status" value="1"/>
</dbReference>
<evidence type="ECO:0000256" key="1">
    <source>
        <dbReference type="SAM" id="MobiDB-lite"/>
    </source>
</evidence>
<sequence length="205" mass="21310">MHFVALASALLGVASVVHAEAKTTNIYIQSVGSSSPPVLLAGLTYDSSAPDTASSAPDTASSASVTSYEAPELSESTELVRVGIYDTNQKQWAGSTSVASVENFGKGYSPHFVLSVDGTSGEGTVLGASVRGVRIDAGQTRNFGPQASLLLTSRGKQPDLNKPIVLSPEGKKVEKEEKTFLQKYWWMIAIAMLIAMGGGGGGEGK</sequence>
<comment type="caution">
    <text evidence="3">The sequence shown here is derived from an EMBL/GenBank/DDBJ whole genome shotgun (WGS) entry which is preliminary data.</text>
</comment>
<keyword evidence="2" id="KW-0732">Signal</keyword>
<feature type="region of interest" description="Disordered" evidence="1">
    <location>
        <begin position="50"/>
        <end position="69"/>
    </location>
</feature>
<dbReference type="EMBL" id="JAWRVE010000186">
    <property type="protein sequence ID" value="KAL1850444.1"/>
    <property type="molecule type" value="Genomic_DNA"/>
</dbReference>
<organism evidence="3 4">
    <name type="scientific">Diaporthe australafricana</name>
    <dbReference type="NCBI Taxonomy" id="127596"/>
    <lineage>
        <taxon>Eukaryota</taxon>
        <taxon>Fungi</taxon>
        <taxon>Dikarya</taxon>
        <taxon>Ascomycota</taxon>
        <taxon>Pezizomycotina</taxon>
        <taxon>Sordariomycetes</taxon>
        <taxon>Sordariomycetidae</taxon>
        <taxon>Diaporthales</taxon>
        <taxon>Diaporthaceae</taxon>
        <taxon>Diaporthe</taxon>
    </lineage>
</organism>
<evidence type="ECO:0008006" key="5">
    <source>
        <dbReference type="Google" id="ProtNLM"/>
    </source>
</evidence>
<proteinExistence type="predicted"/>
<protein>
    <recommendedName>
        <fullName evidence="5">Cyclin-dependent protein kinase regulator pho80</fullName>
    </recommendedName>
</protein>
<feature type="compositionally biased region" description="Low complexity" evidence="1">
    <location>
        <begin position="50"/>
        <end position="67"/>
    </location>
</feature>
<name>A0ABR3W1A1_9PEZI</name>
<reference evidence="3 4" key="1">
    <citation type="journal article" date="2024" name="IMA Fungus">
        <title>IMA Genome - F19 : A genome assembly and annotation guide to empower mycologists, including annotated draft genome sequences of Ceratocystis pirilliformis, Diaporthe australafricana, Fusarium ophioides, Paecilomyces lecythidis, and Sporothrix stenoceras.</title>
        <authorList>
            <person name="Aylward J."/>
            <person name="Wilson A.M."/>
            <person name="Visagie C.M."/>
            <person name="Spraker J."/>
            <person name="Barnes I."/>
            <person name="Buitendag C."/>
            <person name="Ceriani C."/>
            <person name="Del Mar Angel L."/>
            <person name="du Plessis D."/>
            <person name="Fuchs T."/>
            <person name="Gasser K."/>
            <person name="Kramer D."/>
            <person name="Li W."/>
            <person name="Munsamy K."/>
            <person name="Piso A."/>
            <person name="Price J.L."/>
            <person name="Sonnekus B."/>
            <person name="Thomas C."/>
            <person name="van der Nest A."/>
            <person name="van Dijk A."/>
            <person name="van Heerden A."/>
            <person name="van Vuuren N."/>
            <person name="Yilmaz N."/>
            <person name="Duong T.A."/>
            <person name="van der Merwe N.A."/>
            <person name="Wingfield M.J."/>
            <person name="Wingfield B.D."/>
        </authorList>
    </citation>
    <scope>NUCLEOTIDE SEQUENCE [LARGE SCALE GENOMIC DNA]</scope>
    <source>
        <strain evidence="3 4">CMW 18300</strain>
    </source>
</reference>
<feature type="chain" id="PRO_5045909978" description="Cyclin-dependent protein kinase regulator pho80" evidence="2">
    <location>
        <begin position="20"/>
        <end position="205"/>
    </location>
</feature>